<dbReference type="EMBL" id="LT629772">
    <property type="protein sequence ID" value="SDS72528.1"/>
    <property type="molecule type" value="Genomic_DNA"/>
</dbReference>
<evidence type="ECO:0000313" key="3">
    <source>
        <dbReference type="Proteomes" id="UP000199103"/>
    </source>
</evidence>
<dbReference type="SUPFAM" id="SSF53850">
    <property type="entry name" value="Periplasmic binding protein-like II"/>
    <property type="match status" value="1"/>
</dbReference>
<reference evidence="2 3" key="1">
    <citation type="submission" date="2016-10" db="EMBL/GenBank/DDBJ databases">
        <authorList>
            <person name="de Groot N.N."/>
        </authorList>
    </citation>
    <scope>NUCLEOTIDE SEQUENCE [LARGE SCALE GENOMIC DNA]</scope>
    <source>
        <strain evidence="2 3">DSM 21800</strain>
    </source>
</reference>
<feature type="domain" description="ABC-type glycine betaine transport system substrate-binding" evidence="1">
    <location>
        <begin position="76"/>
        <end position="346"/>
    </location>
</feature>
<name>A0A1H1UJ56_9ACTN</name>
<dbReference type="RefSeq" id="WP_091525716.1">
    <property type="nucleotide sequence ID" value="NZ_LT629772.1"/>
</dbReference>
<dbReference type="Pfam" id="PF04069">
    <property type="entry name" value="OpuAC"/>
    <property type="match status" value="1"/>
</dbReference>
<organism evidence="2 3">
    <name type="scientific">Microlunatus soli</name>
    <dbReference type="NCBI Taxonomy" id="630515"/>
    <lineage>
        <taxon>Bacteria</taxon>
        <taxon>Bacillati</taxon>
        <taxon>Actinomycetota</taxon>
        <taxon>Actinomycetes</taxon>
        <taxon>Propionibacteriales</taxon>
        <taxon>Propionibacteriaceae</taxon>
        <taxon>Microlunatus</taxon>
    </lineage>
</organism>
<dbReference type="STRING" id="630515.SAMN04489812_2813"/>
<dbReference type="GO" id="GO:0043190">
    <property type="term" value="C:ATP-binding cassette (ABC) transporter complex"/>
    <property type="evidence" value="ECO:0007669"/>
    <property type="project" value="InterPro"/>
</dbReference>
<dbReference type="CDD" id="cd13611">
    <property type="entry name" value="PBP2_YehZ"/>
    <property type="match status" value="1"/>
</dbReference>
<dbReference type="Proteomes" id="UP000199103">
    <property type="component" value="Chromosome I"/>
</dbReference>
<keyword evidence="3" id="KW-1185">Reference proteome</keyword>
<proteinExistence type="predicted"/>
<sequence length="351" mass="38124">MILDKLRTKINKTGLTKTKINKNGSDSAVPTKVIAGGLAGVLLAGLSACGLGTASGIVPSGELAGPLQGKSLKGATLNVGSKNFTEQLILGKMTGILMKSAGATVNDFTNIPGSASARQAELAGNVDVMWEYTGTAWASYFQEDKPVRDPHKQYVVVRDRDLKQNKLVWLPPSPMNNTYGFAAPKAKAEKLGVTSLSDLKKIPVKERTFCIESEFASRNDGFQPMLKAYGLKYGSDVPKSNVKTFDTGAIYSATAQGECNFGEVFTTDGRIKALNLKVMTDDKRFFPNYNVCSVWRQEILQKYPQIKDIIEPVAAKLDDETLTDLNGKVDVEGQTPATVAEDWLRKEGFIR</sequence>
<dbReference type="Gene3D" id="3.40.190.10">
    <property type="entry name" value="Periplasmic binding protein-like II"/>
    <property type="match status" value="1"/>
</dbReference>
<evidence type="ECO:0000259" key="1">
    <source>
        <dbReference type="Pfam" id="PF04069"/>
    </source>
</evidence>
<gene>
    <name evidence="2" type="ORF">SAMN04489812_2813</name>
</gene>
<dbReference type="InterPro" id="IPR007210">
    <property type="entry name" value="ABC_Gly_betaine_transp_sub-bd"/>
</dbReference>
<dbReference type="AlphaFoldDB" id="A0A1H1UJ56"/>
<dbReference type="Gene3D" id="3.40.190.120">
    <property type="entry name" value="Osmoprotection protein (prox), domain 2"/>
    <property type="match status" value="1"/>
</dbReference>
<protein>
    <submittedName>
        <fullName evidence="2">Osmoprotectant transport system substrate-binding protein</fullName>
    </submittedName>
</protein>
<dbReference type="OrthoDB" id="9781705at2"/>
<dbReference type="GO" id="GO:0022857">
    <property type="term" value="F:transmembrane transporter activity"/>
    <property type="evidence" value="ECO:0007669"/>
    <property type="project" value="InterPro"/>
</dbReference>
<evidence type="ECO:0000313" key="2">
    <source>
        <dbReference type="EMBL" id="SDS72528.1"/>
    </source>
</evidence>
<accession>A0A1H1UJ56</accession>